<feature type="region of interest" description="Disordered" evidence="5">
    <location>
        <begin position="96"/>
        <end position="205"/>
    </location>
</feature>
<evidence type="ECO:0000313" key="7">
    <source>
        <dbReference type="EMBL" id="KAJ0407173.1"/>
    </source>
</evidence>
<feature type="compositionally biased region" description="Low complexity" evidence="5">
    <location>
        <begin position="186"/>
        <end position="205"/>
    </location>
</feature>
<dbReference type="GO" id="GO:0030968">
    <property type="term" value="P:endoplasmic reticulum unfolded protein response"/>
    <property type="evidence" value="ECO:0007669"/>
    <property type="project" value="TreeGrafter"/>
</dbReference>
<reference evidence="7" key="1">
    <citation type="submission" date="2021-12" db="EMBL/GenBank/DDBJ databases">
        <title>Prjna785345.</title>
        <authorList>
            <person name="Rujirawat T."/>
            <person name="Krajaejun T."/>
        </authorList>
    </citation>
    <scope>NUCLEOTIDE SEQUENCE</scope>
    <source>
        <strain evidence="7">Pi057C3</strain>
    </source>
</reference>
<feature type="compositionally biased region" description="Low complexity" evidence="5">
    <location>
        <begin position="142"/>
        <end position="151"/>
    </location>
</feature>
<dbReference type="InterPro" id="IPR039751">
    <property type="entry name" value="HERPUD1/2"/>
</dbReference>
<dbReference type="AlphaFoldDB" id="A0AAD5LN49"/>
<sequence>MATTREVTVLVKDVYAPEDSQQLTLAESLSVRALKELLQRALPDHPLPSQQRLIFAGKICDDQQTLQAVLAGHTQERPTAGGDDERCEQAPFVFHLMVTSSQPRRRTSTPPPPAKMEDETPSAQATETTPSIATPAPPVAPAPAGHSVSPSTPTPTPIASPAHPSVPLAPWHFGLAPMPPPPAPAGPANAASQPQEQQQQQQFHQQQQLFHQAFLMQQQIMILAQIQYLQQLKAHHEALARAPPSQPATPLAGNVAHNPFAHLGFGGGGLMGGPHAAQPMAHHGVHHAVGGQYPAPAAAPAAAAAAPAAAAPPAQPAEPRGALALALREVMPLVDLRLAFKMAFMLFIIGQDAPQDRLIILGLMSFIGYLHTTGILAKLYEIYVRLSGANANANAEANANANANADRNGNDAPGAAGAEGDGQDHAAPQGIARLLRISPDRGFFQDVRNFLAGFFLSLAPFWYPQPLHGAAPGMPREQPAMPDDFPLQGI</sequence>
<evidence type="ECO:0000256" key="1">
    <source>
        <dbReference type="ARBA" id="ARBA00004370"/>
    </source>
</evidence>
<keyword evidence="2" id="KW-0812">Transmembrane</keyword>
<feature type="compositionally biased region" description="Low complexity" evidence="5">
    <location>
        <begin position="402"/>
        <end position="418"/>
    </location>
</feature>
<dbReference type="InterPro" id="IPR029071">
    <property type="entry name" value="Ubiquitin-like_domsf"/>
</dbReference>
<dbReference type="InterPro" id="IPR000626">
    <property type="entry name" value="Ubiquitin-like_dom"/>
</dbReference>
<dbReference type="Gene3D" id="3.10.20.90">
    <property type="entry name" value="Phosphatidylinositol 3-kinase Catalytic Subunit, Chain A, domain 1"/>
    <property type="match status" value="1"/>
</dbReference>
<feature type="compositionally biased region" description="Low complexity" evidence="5">
    <location>
        <begin position="125"/>
        <end position="134"/>
    </location>
</feature>
<evidence type="ECO:0000256" key="2">
    <source>
        <dbReference type="ARBA" id="ARBA00022692"/>
    </source>
</evidence>
<evidence type="ECO:0000256" key="5">
    <source>
        <dbReference type="SAM" id="MobiDB-lite"/>
    </source>
</evidence>
<keyword evidence="3" id="KW-1133">Transmembrane helix</keyword>
<dbReference type="PANTHER" id="PTHR12943:SF27">
    <property type="entry name" value="HOMOCYSTEINE-INDUCED ENDOPLASMIC RETICULUM PROTEIN, ISOFORM A"/>
    <property type="match status" value="1"/>
</dbReference>
<keyword evidence="4" id="KW-0472">Membrane</keyword>
<feature type="domain" description="Ubiquitin-like" evidence="6">
    <location>
        <begin position="7"/>
        <end position="67"/>
    </location>
</feature>
<feature type="region of interest" description="Disordered" evidence="5">
    <location>
        <begin position="402"/>
        <end position="424"/>
    </location>
</feature>
<evidence type="ECO:0000256" key="4">
    <source>
        <dbReference type="ARBA" id="ARBA00023136"/>
    </source>
</evidence>
<keyword evidence="8" id="KW-1185">Reference proteome</keyword>
<accession>A0AAD5LN49</accession>
<evidence type="ECO:0000259" key="6">
    <source>
        <dbReference type="PROSITE" id="PS50053"/>
    </source>
</evidence>
<name>A0AAD5LN49_PYTIN</name>
<organism evidence="7 8">
    <name type="scientific">Pythium insidiosum</name>
    <name type="common">Pythiosis disease agent</name>
    <dbReference type="NCBI Taxonomy" id="114742"/>
    <lineage>
        <taxon>Eukaryota</taxon>
        <taxon>Sar</taxon>
        <taxon>Stramenopiles</taxon>
        <taxon>Oomycota</taxon>
        <taxon>Peronosporomycetes</taxon>
        <taxon>Pythiales</taxon>
        <taxon>Pythiaceae</taxon>
        <taxon>Pythium</taxon>
    </lineage>
</organism>
<comment type="caution">
    <text evidence="7">The sequence shown here is derived from an EMBL/GenBank/DDBJ whole genome shotgun (WGS) entry which is preliminary data.</text>
</comment>
<dbReference type="EMBL" id="JAKCXM010000024">
    <property type="protein sequence ID" value="KAJ0407173.1"/>
    <property type="molecule type" value="Genomic_DNA"/>
</dbReference>
<evidence type="ECO:0000256" key="3">
    <source>
        <dbReference type="ARBA" id="ARBA00022989"/>
    </source>
</evidence>
<proteinExistence type="predicted"/>
<protein>
    <recommendedName>
        <fullName evidence="6">Ubiquitin-like domain-containing protein</fullName>
    </recommendedName>
</protein>
<comment type="subcellular location">
    <subcellularLocation>
        <location evidence="1">Membrane</location>
    </subcellularLocation>
</comment>
<dbReference type="PROSITE" id="PS50053">
    <property type="entry name" value="UBIQUITIN_2"/>
    <property type="match status" value="1"/>
</dbReference>
<dbReference type="GO" id="GO:0016020">
    <property type="term" value="C:membrane"/>
    <property type="evidence" value="ECO:0007669"/>
    <property type="project" value="UniProtKB-SubCell"/>
</dbReference>
<gene>
    <name evidence="7" type="ORF">P43SY_001131</name>
</gene>
<dbReference type="SUPFAM" id="SSF54236">
    <property type="entry name" value="Ubiquitin-like"/>
    <property type="match status" value="1"/>
</dbReference>
<dbReference type="Proteomes" id="UP001209570">
    <property type="component" value="Unassembled WGS sequence"/>
</dbReference>
<dbReference type="PANTHER" id="PTHR12943">
    <property type="entry name" value="HOMOCYSTEINE-RESPONSIVE ENDOPLASMIC RETICULUM-RESIDENT UNIQUITIN-LIKE DOMAIN HERPUD PROTEIN FAMILY MEMBER"/>
    <property type="match status" value="1"/>
</dbReference>
<evidence type="ECO:0000313" key="8">
    <source>
        <dbReference type="Proteomes" id="UP001209570"/>
    </source>
</evidence>